<gene>
    <name evidence="3" type="ORF">FACUT_5864</name>
</gene>
<dbReference type="GO" id="GO:0000976">
    <property type="term" value="F:transcription cis-regulatory region binding"/>
    <property type="evidence" value="ECO:0007669"/>
    <property type="project" value="TreeGrafter"/>
</dbReference>
<organism evidence="3 4">
    <name type="scientific">Fusarium acutatum</name>
    <dbReference type="NCBI Taxonomy" id="78861"/>
    <lineage>
        <taxon>Eukaryota</taxon>
        <taxon>Fungi</taxon>
        <taxon>Dikarya</taxon>
        <taxon>Ascomycota</taxon>
        <taxon>Pezizomycotina</taxon>
        <taxon>Sordariomycetes</taxon>
        <taxon>Hypocreomycetidae</taxon>
        <taxon>Hypocreales</taxon>
        <taxon>Nectriaceae</taxon>
        <taxon>Fusarium</taxon>
        <taxon>Fusarium fujikuroi species complex</taxon>
    </lineage>
</organism>
<evidence type="ECO:0000256" key="1">
    <source>
        <dbReference type="ARBA" id="ARBA00004123"/>
    </source>
</evidence>
<dbReference type="GO" id="GO:0005634">
    <property type="term" value="C:nucleus"/>
    <property type="evidence" value="ECO:0007669"/>
    <property type="project" value="UniProtKB-SubCell"/>
</dbReference>
<sequence length="389" mass="43726">MQDDFFAPNSCYERKGKIVWANSMASRGKMMGKATFDTVEENAHDHNDISDIELCTNLPVAQSPLVDPSLQSIPRSCHGYIRYSFHIAHRMAISHGQLQSDHIEVLRTALLSKQKALRCIKDELQVQPEMNSDAVIAAVLLFVNLDVVEFGGRGWKYHLRGAEELIRVRKGLVKGDSEGWLRYFDTTCTTFGILGSTLVPSHSLRVVPMPLDSTLLDTIRRSEHLTWIGCPASLLSLLHAMNTLRAIPHDYGSSDKTVGSIIGDLKGFSPLSWATDFPDPQHHESRYHLAYAYKAGVSIYASHIIREILGQPSVYELDTSRLRQLGISHMSQISVNDFHIKSLVWPAFILGAETQDHDTREKVRTVMHDIWVSSCCYNVRTALGMLDRI</sequence>
<protein>
    <submittedName>
        <fullName evidence="3">Acriflavine sensitivity control acr-2</fullName>
    </submittedName>
</protein>
<dbReference type="OrthoDB" id="5130013at2759"/>
<dbReference type="PANTHER" id="PTHR37534">
    <property type="entry name" value="TRANSCRIPTIONAL ACTIVATOR PROTEIN UGA3"/>
    <property type="match status" value="1"/>
</dbReference>
<proteinExistence type="predicted"/>
<comment type="caution">
    <text evidence="3">The sequence shown here is derived from an EMBL/GenBank/DDBJ whole genome shotgun (WGS) entry which is preliminary data.</text>
</comment>
<dbReference type="Pfam" id="PF11951">
    <property type="entry name" value="Fungal_trans_2"/>
    <property type="match status" value="1"/>
</dbReference>
<dbReference type="Proteomes" id="UP000536711">
    <property type="component" value="Unassembled WGS sequence"/>
</dbReference>
<keyword evidence="2" id="KW-0539">Nucleus</keyword>
<evidence type="ECO:0000313" key="3">
    <source>
        <dbReference type="EMBL" id="KAF4437210.1"/>
    </source>
</evidence>
<name>A0A8H4JRW9_9HYPO</name>
<dbReference type="InterPro" id="IPR021858">
    <property type="entry name" value="Fun_TF"/>
</dbReference>
<accession>A0A8H4JRW9</accession>
<reference evidence="3 4" key="1">
    <citation type="submission" date="2020-01" db="EMBL/GenBank/DDBJ databases">
        <title>Identification and distribution of gene clusters putatively required for synthesis of sphingolipid metabolism inhibitors in phylogenetically diverse species of the filamentous fungus Fusarium.</title>
        <authorList>
            <person name="Kim H.-S."/>
            <person name="Busman M."/>
            <person name="Brown D.W."/>
            <person name="Divon H."/>
            <person name="Uhlig S."/>
            <person name="Proctor R.H."/>
        </authorList>
    </citation>
    <scope>NUCLEOTIDE SEQUENCE [LARGE SCALE GENOMIC DNA]</scope>
    <source>
        <strain evidence="3 4">NRRL 13308</strain>
    </source>
</reference>
<comment type="subcellular location">
    <subcellularLocation>
        <location evidence="1">Nucleus</location>
    </subcellularLocation>
</comment>
<dbReference type="PANTHER" id="PTHR37534:SF8">
    <property type="entry name" value="ZN(II)2CYS6 TRANSCRIPTION FACTOR (EUROFUNG)"/>
    <property type="match status" value="1"/>
</dbReference>
<dbReference type="AlphaFoldDB" id="A0A8H4JRW9"/>
<dbReference type="GO" id="GO:0045944">
    <property type="term" value="P:positive regulation of transcription by RNA polymerase II"/>
    <property type="evidence" value="ECO:0007669"/>
    <property type="project" value="TreeGrafter"/>
</dbReference>
<keyword evidence="4" id="KW-1185">Reference proteome</keyword>
<dbReference type="EMBL" id="JAADJF010000133">
    <property type="protein sequence ID" value="KAF4437210.1"/>
    <property type="molecule type" value="Genomic_DNA"/>
</dbReference>
<dbReference type="GO" id="GO:0003700">
    <property type="term" value="F:DNA-binding transcription factor activity"/>
    <property type="evidence" value="ECO:0007669"/>
    <property type="project" value="TreeGrafter"/>
</dbReference>
<evidence type="ECO:0000256" key="2">
    <source>
        <dbReference type="ARBA" id="ARBA00023242"/>
    </source>
</evidence>
<evidence type="ECO:0000313" key="4">
    <source>
        <dbReference type="Proteomes" id="UP000536711"/>
    </source>
</evidence>